<reference evidence="2 3" key="1">
    <citation type="submission" date="2016-08" db="EMBL/GenBank/DDBJ databases">
        <title>Complete genome sequence of Streptomyces agglomeratus strain 6-3-2, a novel anti-MRSA actinomycete isolated from Wuli of Tebit, China.</title>
        <authorList>
            <person name="Chen X."/>
        </authorList>
    </citation>
    <scope>NUCLEOTIDE SEQUENCE [LARGE SCALE GENOMIC DNA]</scope>
    <source>
        <strain evidence="2 3">6-3-2</strain>
    </source>
</reference>
<dbReference type="Pfam" id="PF13560">
    <property type="entry name" value="HTH_31"/>
    <property type="match status" value="1"/>
</dbReference>
<dbReference type="RefSeq" id="WP_069935836.1">
    <property type="nucleotide sequence ID" value="NZ_MEHJ01000001.1"/>
</dbReference>
<keyword evidence="3" id="KW-1185">Reference proteome</keyword>
<dbReference type="SUPFAM" id="SSF47413">
    <property type="entry name" value="lambda repressor-like DNA-binding domains"/>
    <property type="match status" value="1"/>
</dbReference>
<dbReference type="PROSITE" id="PS50943">
    <property type="entry name" value="HTH_CROC1"/>
    <property type="match status" value="1"/>
</dbReference>
<dbReference type="Proteomes" id="UP000095759">
    <property type="component" value="Unassembled WGS sequence"/>
</dbReference>
<gene>
    <name evidence="2" type="ORF">AS594_35950</name>
</gene>
<dbReference type="OrthoDB" id="4285266at2"/>
<protein>
    <recommendedName>
        <fullName evidence="1">HTH cro/C1-type domain-containing protein</fullName>
    </recommendedName>
</protein>
<dbReference type="Pfam" id="PF19054">
    <property type="entry name" value="DUF5753"/>
    <property type="match status" value="1"/>
</dbReference>
<evidence type="ECO:0000313" key="3">
    <source>
        <dbReference type="Proteomes" id="UP000095759"/>
    </source>
</evidence>
<dbReference type="AlphaFoldDB" id="A0A1E5PHK8"/>
<name>A0A1E5PHK8_9ACTN</name>
<dbReference type="EMBL" id="MEHJ01000001">
    <property type="protein sequence ID" value="OEJ29012.1"/>
    <property type="molecule type" value="Genomic_DNA"/>
</dbReference>
<evidence type="ECO:0000259" key="1">
    <source>
        <dbReference type="PROSITE" id="PS50943"/>
    </source>
</evidence>
<feature type="domain" description="HTH cro/C1-type" evidence="1">
    <location>
        <begin position="20"/>
        <end position="73"/>
    </location>
</feature>
<evidence type="ECO:0000313" key="2">
    <source>
        <dbReference type="EMBL" id="OEJ29012.1"/>
    </source>
</evidence>
<accession>A0A1E5PHK8</accession>
<dbReference type="InterPro" id="IPR010982">
    <property type="entry name" value="Lambda_DNA-bd_dom_sf"/>
</dbReference>
<dbReference type="InterPro" id="IPR001387">
    <property type="entry name" value="Cro/C1-type_HTH"/>
</dbReference>
<proteinExistence type="predicted"/>
<comment type="caution">
    <text evidence="2">The sequence shown here is derived from an EMBL/GenBank/DDBJ whole genome shotgun (WGS) entry which is preliminary data.</text>
</comment>
<dbReference type="GO" id="GO:0003677">
    <property type="term" value="F:DNA binding"/>
    <property type="evidence" value="ECO:0007669"/>
    <property type="project" value="InterPro"/>
</dbReference>
<dbReference type="STRING" id="285458.BGM19_00210"/>
<sequence length="287" mass="31962">MAATDDRSVALCRILLRLQLRRMRDARGLTASSVAKQFGWSTARMTRLETKDTAVEIGDVRLLCDLYEAPRELREELENYAKITKTRKDWWDLKPFKGTIPAWFQAYLGLEAAATTLDIYQSEFIPGLAQDPEYAREILSLSDADEKTQEVQAEVRLKRQSILDRPQPPTVTIVLNEAVIRRPIGPGGVMRRQLERLLKLAAAPHVNVHVLPFSAGAHPAMHGPFTLLDFADETVGDLAYLENLVDGGVLSDESVVTPFSDAFSKLRELAASTEASERMIKSAISAL</sequence>
<dbReference type="InterPro" id="IPR043917">
    <property type="entry name" value="DUF5753"/>
</dbReference>
<dbReference type="Gene3D" id="1.10.260.40">
    <property type="entry name" value="lambda repressor-like DNA-binding domains"/>
    <property type="match status" value="1"/>
</dbReference>
<organism evidence="2 3">
    <name type="scientific">Streptomyces agglomeratus</name>
    <dbReference type="NCBI Taxonomy" id="285458"/>
    <lineage>
        <taxon>Bacteria</taxon>
        <taxon>Bacillati</taxon>
        <taxon>Actinomycetota</taxon>
        <taxon>Actinomycetes</taxon>
        <taxon>Kitasatosporales</taxon>
        <taxon>Streptomycetaceae</taxon>
        <taxon>Streptomyces</taxon>
    </lineage>
</organism>
<dbReference type="SMART" id="SM00530">
    <property type="entry name" value="HTH_XRE"/>
    <property type="match status" value="1"/>
</dbReference>